<dbReference type="PANTHER" id="PTHR47019:SF1">
    <property type="entry name" value="LIPID II FLIPPASE MURJ"/>
    <property type="match status" value="1"/>
</dbReference>
<feature type="transmembrane region" description="Helical" evidence="8">
    <location>
        <begin position="257"/>
        <end position="279"/>
    </location>
</feature>
<name>A0ABT4GFV7_9BACL</name>
<feature type="transmembrane region" description="Helical" evidence="8">
    <location>
        <begin position="338"/>
        <end position="362"/>
    </location>
</feature>
<comment type="subcellular location">
    <subcellularLocation>
        <location evidence="1">Cell membrane</location>
        <topology evidence="1">Multi-pass membrane protein</topology>
    </subcellularLocation>
</comment>
<feature type="transmembrane region" description="Helical" evidence="8">
    <location>
        <begin position="143"/>
        <end position="164"/>
    </location>
</feature>
<protein>
    <recommendedName>
        <fullName evidence="11">Murein biosynthesis integral membrane protein MurJ</fullName>
    </recommendedName>
</protein>
<evidence type="ECO:0000256" key="8">
    <source>
        <dbReference type="SAM" id="Phobius"/>
    </source>
</evidence>
<evidence type="ECO:0000256" key="2">
    <source>
        <dbReference type="ARBA" id="ARBA00022475"/>
    </source>
</evidence>
<feature type="transmembrane region" description="Helical" evidence="8">
    <location>
        <begin position="299"/>
        <end position="317"/>
    </location>
</feature>
<keyword evidence="3 8" id="KW-0812">Transmembrane</keyword>
<gene>
    <name evidence="9" type="ORF">M5X19_19465</name>
</gene>
<evidence type="ECO:0000256" key="3">
    <source>
        <dbReference type="ARBA" id="ARBA00022692"/>
    </source>
</evidence>
<keyword evidence="7 8" id="KW-0472">Membrane</keyword>
<dbReference type="PANTHER" id="PTHR47019">
    <property type="entry name" value="LIPID II FLIPPASE MURJ"/>
    <property type="match status" value="1"/>
</dbReference>
<feature type="transmembrane region" description="Helical" evidence="8">
    <location>
        <begin position="374"/>
        <end position="395"/>
    </location>
</feature>
<evidence type="ECO:0000313" key="9">
    <source>
        <dbReference type="EMBL" id="MCY9695063.1"/>
    </source>
</evidence>
<keyword evidence="6 8" id="KW-1133">Transmembrane helix</keyword>
<dbReference type="EMBL" id="JAMDMX010000059">
    <property type="protein sequence ID" value="MCY9695063.1"/>
    <property type="molecule type" value="Genomic_DNA"/>
</dbReference>
<reference evidence="9 10" key="1">
    <citation type="submission" date="2022-05" db="EMBL/GenBank/DDBJ databases">
        <title>Genome Sequencing of Bee-Associated Microbes.</title>
        <authorList>
            <person name="Dunlap C."/>
        </authorList>
    </citation>
    <scope>NUCLEOTIDE SEQUENCE [LARGE SCALE GENOMIC DNA]</scope>
    <source>
        <strain evidence="9 10">NRRL B-14421</strain>
    </source>
</reference>
<sequence>MMSALIKYMRGLDRFGQLLRAINVVALINLLLALVAFVKDVVSAAYLGTSAAADAFSLAFFIPDMVGNNLSSAALGVACVPFFASWLDSENGQSIRTSIMAITWRVVVASVIICSLLYLLENSLLGTLGAGLPDSSLTLSYKLYAIMTPIVLLLPIAMVVSAYLQVKQIFVPIAIAPVLYHIIGLLVISSLMFLRPPIVEGTKWMSIAVLLGVVIQTLFLGIVVIRRVQRNRSSIPSVTSGYTINVKKTNLKAFYRIFWPYLAILISTQFVLSAERWFASRMEIGTVAGLNYAYRLAQFPNWVFVAAVTMVVLPALARSWNENNLLEMKAMLHRGLQVTLWISVPASIILCFARDPIIHVLFGHGSFDKHSESITSAILAGYSLAIVGQAVSAVYLRLYLTIGRMHIPVISYGATAILNVSLDAWMTSLWGAAGIGIGAAISAAVNAIVLNMWAYYYMRLPRALREECR</sequence>
<proteinExistence type="predicted"/>
<evidence type="ECO:0000256" key="5">
    <source>
        <dbReference type="ARBA" id="ARBA00022984"/>
    </source>
</evidence>
<keyword evidence="5" id="KW-0573">Peptidoglycan synthesis</keyword>
<dbReference type="Pfam" id="PF03023">
    <property type="entry name" value="MurJ"/>
    <property type="match status" value="1"/>
</dbReference>
<feature type="transmembrane region" description="Helical" evidence="8">
    <location>
        <begin position="21"/>
        <end position="38"/>
    </location>
</feature>
<evidence type="ECO:0000256" key="1">
    <source>
        <dbReference type="ARBA" id="ARBA00004651"/>
    </source>
</evidence>
<feature type="transmembrane region" description="Helical" evidence="8">
    <location>
        <begin position="407"/>
        <end position="426"/>
    </location>
</feature>
<keyword evidence="4" id="KW-0133">Cell shape</keyword>
<evidence type="ECO:0000256" key="6">
    <source>
        <dbReference type="ARBA" id="ARBA00022989"/>
    </source>
</evidence>
<evidence type="ECO:0008006" key="11">
    <source>
        <dbReference type="Google" id="ProtNLM"/>
    </source>
</evidence>
<evidence type="ECO:0000256" key="4">
    <source>
        <dbReference type="ARBA" id="ARBA00022960"/>
    </source>
</evidence>
<keyword evidence="2" id="KW-1003">Cell membrane</keyword>
<dbReference type="PRINTS" id="PR01806">
    <property type="entry name" value="VIRFACTRMVIN"/>
</dbReference>
<evidence type="ECO:0000313" key="10">
    <source>
        <dbReference type="Proteomes" id="UP001527099"/>
    </source>
</evidence>
<organism evidence="9 10">
    <name type="scientific">Paenibacillus alginolyticus</name>
    <dbReference type="NCBI Taxonomy" id="59839"/>
    <lineage>
        <taxon>Bacteria</taxon>
        <taxon>Bacillati</taxon>
        <taxon>Bacillota</taxon>
        <taxon>Bacilli</taxon>
        <taxon>Bacillales</taxon>
        <taxon>Paenibacillaceae</taxon>
        <taxon>Paenibacillus</taxon>
    </lineage>
</organism>
<feature type="transmembrane region" description="Helical" evidence="8">
    <location>
        <begin position="432"/>
        <end position="456"/>
    </location>
</feature>
<dbReference type="InterPro" id="IPR051050">
    <property type="entry name" value="Lipid_II_flippase_MurJ/MviN"/>
</dbReference>
<feature type="transmembrane region" description="Helical" evidence="8">
    <location>
        <begin position="169"/>
        <end position="192"/>
    </location>
</feature>
<feature type="transmembrane region" description="Helical" evidence="8">
    <location>
        <begin position="99"/>
        <end position="120"/>
    </location>
</feature>
<dbReference type="RefSeq" id="WP_268616543.1">
    <property type="nucleotide sequence ID" value="NZ_JAMDMX010000059.1"/>
</dbReference>
<accession>A0ABT4GFV7</accession>
<feature type="transmembrane region" description="Helical" evidence="8">
    <location>
        <begin position="70"/>
        <end position="87"/>
    </location>
</feature>
<comment type="caution">
    <text evidence="9">The sequence shown here is derived from an EMBL/GenBank/DDBJ whole genome shotgun (WGS) entry which is preliminary data.</text>
</comment>
<evidence type="ECO:0000256" key="7">
    <source>
        <dbReference type="ARBA" id="ARBA00023136"/>
    </source>
</evidence>
<keyword evidence="10" id="KW-1185">Reference proteome</keyword>
<dbReference type="Proteomes" id="UP001527099">
    <property type="component" value="Unassembled WGS sequence"/>
</dbReference>
<dbReference type="InterPro" id="IPR004268">
    <property type="entry name" value="MurJ"/>
</dbReference>
<feature type="transmembrane region" description="Helical" evidence="8">
    <location>
        <begin position="204"/>
        <end position="225"/>
    </location>
</feature>